<feature type="repeat" description="WD" evidence="11">
    <location>
        <begin position="272"/>
        <end position="314"/>
    </location>
</feature>
<evidence type="ECO:0000256" key="5">
    <source>
        <dbReference type="ARBA" id="ARBA00022763"/>
    </source>
</evidence>
<comment type="subcellular location">
    <subcellularLocation>
        <location evidence="1">Nucleus</location>
    </subcellularLocation>
</comment>
<dbReference type="Gene3D" id="2.130.10.10">
    <property type="entry name" value="YVTN repeat-like/Quinoprotein amine dehydrogenase"/>
    <property type="match status" value="1"/>
</dbReference>
<dbReference type="InterPro" id="IPR036322">
    <property type="entry name" value="WD40_repeat_dom_sf"/>
</dbReference>
<keyword evidence="4" id="KW-0677">Repeat</keyword>
<dbReference type="EMBL" id="SEYY01023348">
    <property type="protein sequence ID" value="KAB7494919.1"/>
    <property type="molecule type" value="Genomic_DNA"/>
</dbReference>
<sequence>MFHIITAFPLISPFPHNHLTFQTISMSAQCHFRTWFTFEIHMTHQSELWSNKPMGKEWANFMQMNINFIMKNCDTKVKIPLDIRFKENPILLSNNIIHWNFLKSINSAVPSNLKKTLNTPLINYVKSLKISKWYFAFDRRITAMTWHPTVADTVAIGSKSGDIILWNFEQDGIKPRSFIKGIGPGGSIQNIIFDERDNGESVFYASVDGTVSLRSLANDHLSAETLLKTEGCDYDRWYSSIGISFPSKVLLAGNNKGYVNVLSIQGEKQWEKKLHKQKVTHIEFSPKETNCFVTTSVDKNLKVWDIRSIKNAESYLYSCPHEKPINSAYFSRTDGSSLLTTDQLDELRVYKCPTFQLTRKIHHQHKHFQHITPIKATWHPLRDIAVVGRYPNPFIVPEDRCVDFFDCETGEHLYQLFDPMADKKIHLLNEFNPQGDKLLSALLQAFVWKANFKHLESREKKRKVVDDESNSFTFETTKKKKLREM</sequence>
<comment type="caution">
    <text evidence="12">The sequence shown here is derived from an EMBL/GenBank/DDBJ whole genome shotgun (WGS) entry which is preliminary data.</text>
</comment>
<evidence type="ECO:0000256" key="8">
    <source>
        <dbReference type="ARBA" id="ARBA00023204"/>
    </source>
</evidence>
<keyword evidence="5" id="KW-0227">DNA damage</keyword>
<dbReference type="PROSITE" id="PS50294">
    <property type="entry name" value="WD_REPEATS_REGION"/>
    <property type="match status" value="1"/>
</dbReference>
<evidence type="ECO:0000256" key="2">
    <source>
        <dbReference type="ARBA" id="ARBA00005434"/>
    </source>
</evidence>
<dbReference type="SUPFAM" id="SSF50978">
    <property type="entry name" value="WD40 repeat-like"/>
    <property type="match status" value="1"/>
</dbReference>
<keyword evidence="9" id="KW-0539">Nucleus</keyword>
<dbReference type="GO" id="GO:0080008">
    <property type="term" value="C:Cul4-RING E3 ubiquitin ligase complex"/>
    <property type="evidence" value="ECO:0007669"/>
    <property type="project" value="InterPro"/>
</dbReference>
<dbReference type="GO" id="GO:0009411">
    <property type="term" value="P:response to UV"/>
    <property type="evidence" value="ECO:0007669"/>
    <property type="project" value="TreeGrafter"/>
</dbReference>
<dbReference type="PANTHER" id="PTHR15169:SF0">
    <property type="entry name" value="DNA DAMAGE-BINDING PROTEIN 2"/>
    <property type="match status" value="1"/>
</dbReference>
<dbReference type="AlphaFoldDB" id="A0A5N5SMU3"/>
<evidence type="ECO:0000256" key="9">
    <source>
        <dbReference type="ARBA" id="ARBA00023242"/>
    </source>
</evidence>
<gene>
    <name evidence="12" type="primary">DDB2</name>
    <name evidence="12" type="ORF">Anas_04652</name>
</gene>
<evidence type="ECO:0000256" key="3">
    <source>
        <dbReference type="ARBA" id="ARBA00022574"/>
    </source>
</evidence>
<evidence type="ECO:0000256" key="11">
    <source>
        <dbReference type="PROSITE-ProRule" id="PRU00221"/>
    </source>
</evidence>
<dbReference type="InterPro" id="IPR033312">
    <property type="entry name" value="DDB2"/>
</dbReference>
<dbReference type="SMART" id="SM00320">
    <property type="entry name" value="WD40"/>
    <property type="match status" value="3"/>
</dbReference>
<name>A0A5N5SMU3_9CRUS</name>
<dbReference type="Proteomes" id="UP000326759">
    <property type="component" value="Unassembled WGS sequence"/>
</dbReference>
<dbReference type="GO" id="GO:0006281">
    <property type="term" value="P:DNA repair"/>
    <property type="evidence" value="ECO:0007669"/>
    <property type="project" value="UniProtKB-KW"/>
</dbReference>
<dbReference type="PROSITE" id="PS50082">
    <property type="entry name" value="WD_REPEATS_2"/>
    <property type="match status" value="1"/>
</dbReference>
<evidence type="ECO:0000313" key="12">
    <source>
        <dbReference type="EMBL" id="KAB7494919.1"/>
    </source>
</evidence>
<dbReference type="OrthoDB" id="9890280at2759"/>
<keyword evidence="13" id="KW-1185">Reference proteome</keyword>
<dbReference type="PANTHER" id="PTHR15169">
    <property type="entry name" value="DAMAGE-SPECIFIC DNA BINDING PROTEIN 2"/>
    <property type="match status" value="1"/>
</dbReference>
<comment type="similarity">
    <text evidence="2">Belongs to the WD repeat DDB2/WDR76 family.</text>
</comment>
<dbReference type="InterPro" id="IPR015943">
    <property type="entry name" value="WD40/YVTN_repeat-like_dom_sf"/>
</dbReference>
<evidence type="ECO:0000256" key="1">
    <source>
        <dbReference type="ARBA" id="ARBA00004123"/>
    </source>
</evidence>
<evidence type="ECO:0000256" key="7">
    <source>
        <dbReference type="ARBA" id="ARBA00023125"/>
    </source>
</evidence>
<keyword evidence="8" id="KW-0234">DNA repair</keyword>
<evidence type="ECO:0000256" key="6">
    <source>
        <dbReference type="ARBA" id="ARBA00022786"/>
    </source>
</evidence>
<accession>A0A5N5SMU3</accession>
<dbReference type="GO" id="GO:0003684">
    <property type="term" value="F:damaged DNA binding"/>
    <property type="evidence" value="ECO:0007669"/>
    <property type="project" value="InterPro"/>
</dbReference>
<reference evidence="12 13" key="1">
    <citation type="journal article" date="2019" name="PLoS Biol.">
        <title>Sex chromosomes control vertical transmission of feminizing Wolbachia symbionts in an isopod.</title>
        <authorList>
            <person name="Becking T."/>
            <person name="Chebbi M.A."/>
            <person name="Giraud I."/>
            <person name="Moumen B."/>
            <person name="Laverre T."/>
            <person name="Caubet Y."/>
            <person name="Peccoud J."/>
            <person name="Gilbert C."/>
            <person name="Cordaux R."/>
        </authorList>
    </citation>
    <scope>NUCLEOTIDE SEQUENCE [LARGE SCALE GENOMIC DNA]</scope>
    <source>
        <strain evidence="12">ANa2</strain>
        <tissue evidence="12">Whole body excluding digestive tract and cuticle</tissue>
    </source>
</reference>
<keyword evidence="7" id="KW-0238">DNA-binding</keyword>
<proteinExistence type="inferred from homology"/>
<organism evidence="12 13">
    <name type="scientific">Armadillidium nasatum</name>
    <dbReference type="NCBI Taxonomy" id="96803"/>
    <lineage>
        <taxon>Eukaryota</taxon>
        <taxon>Metazoa</taxon>
        <taxon>Ecdysozoa</taxon>
        <taxon>Arthropoda</taxon>
        <taxon>Crustacea</taxon>
        <taxon>Multicrustacea</taxon>
        <taxon>Malacostraca</taxon>
        <taxon>Eumalacostraca</taxon>
        <taxon>Peracarida</taxon>
        <taxon>Isopoda</taxon>
        <taxon>Oniscidea</taxon>
        <taxon>Crinocheta</taxon>
        <taxon>Armadillidiidae</taxon>
        <taxon>Armadillidium</taxon>
    </lineage>
</organism>
<evidence type="ECO:0000256" key="10">
    <source>
        <dbReference type="ARBA" id="ARBA00031670"/>
    </source>
</evidence>
<dbReference type="InterPro" id="IPR001680">
    <property type="entry name" value="WD40_rpt"/>
</dbReference>
<keyword evidence="3 11" id="KW-0853">WD repeat</keyword>
<keyword evidence="6" id="KW-0833">Ubl conjugation pathway</keyword>
<protein>
    <recommendedName>
        <fullName evidence="10">Damage-specific DNA-binding protein 2</fullName>
    </recommendedName>
</protein>
<dbReference type="GO" id="GO:0005634">
    <property type="term" value="C:nucleus"/>
    <property type="evidence" value="ECO:0007669"/>
    <property type="project" value="UniProtKB-SubCell"/>
</dbReference>
<evidence type="ECO:0000256" key="4">
    <source>
        <dbReference type="ARBA" id="ARBA00022737"/>
    </source>
</evidence>
<evidence type="ECO:0000313" key="13">
    <source>
        <dbReference type="Proteomes" id="UP000326759"/>
    </source>
</evidence>